<proteinExistence type="predicted"/>
<reference evidence="1 2" key="2">
    <citation type="journal article" date="2017" name="Nature">
        <title>The Apostasia genome and the evolution of orchids.</title>
        <authorList>
            <person name="Zhang G.Q."/>
            <person name="Liu K.W."/>
            <person name="Li Z."/>
            <person name="Lohaus R."/>
            <person name="Hsiao Y.Y."/>
            <person name="Niu S.C."/>
            <person name="Wang J.Y."/>
            <person name="Lin Y.C."/>
            <person name="Xu Q."/>
            <person name="Chen L.J."/>
            <person name="Yoshida K."/>
            <person name="Fujiwara S."/>
            <person name="Wang Z.W."/>
            <person name="Zhang Y.Q."/>
            <person name="Mitsuda N."/>
            <person name="Wang M."/>
            <person name="Liu G.H."/>
            <person name="Pecoraro L."/>
            <person name="Huang H.X."/>
            <person name="Xiao X.J."/>
            <person name="Lin M."/>
            <person name="Wu X.Y."/>
            <person name="Wu W.L."/>
            <person name="Chen Y.Y."/>
            <person name="Chang S.B."/>
            <person name="Sakamoto S."/>
            <person name="Ohme-Takagi M."/>
            <person name="Yagi M."/>
            <person name="Zeng S.J."/>
            <person name="Shen C.Y."/>
            <person name="Yeh C.M."/>
            <person name="Luo Y.B."/>
            <person name="Tsai W.C."/>
            <person name="Van de Peer Y."/>
            <person name="Liu Z.J."/>
        </authorList>
    </citation>
    <scope>NUCLEOTIDE SEQUENCE [LARGE SCALE GENOMIC DNA]</scope>
    <source>
        <tissue evidence="1">The whole plant</tissue>
    </source>
</reference>
<dbReference type="AlphaFoldDB" id="A0A2I0VSC3"/>
<sequence length="92" mass="10386">MATVHMSTVNGAVSFERPHLLRASGCPYPPVNDPYTQRSLLFSSLVVSTYLLLLPASRARSRSVFILVVSDHSMPFFWSVLRRGCRQPRRGH</sequence>
<reference evidence="1 2" key="1">
    <citation type="journal article" date="2016" name="Sci. Rep.">
        <title>The Dendrobium catenatum Lindl. genome sequence provides insights into polysaccharide synthase, floral development and adaptive evolution.</title>
        <authorList>
            <person name="Zhang G.Q."/>
            <person name="Xu Q."/>
            <person name="Bian C."/>
            <person name="Tsai W.C."/>
            <person name="Yeh C.M."/>
            <person name="Liu K.W."/>
            <person name="Yoshida K."/>
            <person name="Zhang L.S."/>
            <person name="Chang S.B."/>
            <person name="Chen F."/>
            <person name="Shi Y."/>
            <person name="Su Y.Y."/>
            <person name="Zhang Y.Q."/>
            <person name="Chen L.J."/>
            <person name="Yin Y."/>
            <person name="Lin M."/>
            <person name="Huang H."/>
            <person name="Deng H."/>
            <person name="Wang Z.W."/>
            <person name="Zhu S.L."/>
            <person name="Zhao X."/>
            <person name="Deng C."/>
            <person name="Niu S.C."/>
            <person name="Huang J."/>
            <person name="Wang M."/>
            <person name="Liu G.H."/>
            <person name="Yang H.J."/>
            <person name="Xiao X.J."/>
            <person name="Hsiao Y.Y."/>
            <person name="Wu W.L."/>
            <person name="Chen Y.Y."/>
            <person name="Mitsuda N."/>
            <person name="Ohme-Takagi M."/>
            <person name="Luo Y.B."/>
            <person name="Van de Peer Y."/>
            <person name="Liu Z.J."/>
        </authorList>
    </citation>
    <scope>NUCLEOTIDE SEQUENCE [LARGE SCALE GENOMIC DNA]</scope>
    <source>
        <tissue evidence="1">The whole plant</tissue>
    </source>
</reference>
<accession>A0A2I0VSC3</accession>
<evidence type="ECO:0000313" key="1">
    <source>
        <dbReference type="EMBL" id="PKU66306.1"/>
    </source>
</evidence>
<evidence type="ECO:0000313" key="2">
    <source>
        <dbReference type="Proteomes" id="UP000233837"/>
    </source>
</evidence>
<protein>
    <submittedName>
        <fullName evidence="1">Uncharacterized protein</fullName>
    </submittedName>
</protein>
<dbReference type="EMBL" id="KZ503277">
    <property type="protein sequence ID" value="PKU66306.1"/>
    <property type="molecule type" value="Genomic_DNA"/>
</dbReference>
<name>A0A2I0VSC3_9ASPA</name>
<organism evidence="1 2">
    <name type="scientific">Dendrobium catenatum</name>
    <dbReference type="NCBI Taxonomy" id="906689"/>
    <lineage>
        <taxon>Eukaryota</taxon>
        <taxon>Viridiplantae</taxon>
        <taxon>Streptophyta</taxon>
        <taxon>Embryophyta</taxon>
        <taxon>Tracheophyta</taxon>
        <taxon>Spermatophyta</taxon>
        <taxon>Magnoliopsida</taxon>
        <taxon>Liliopsida</taxon>
        <taxon>Asparagales</taxon>
        <taxon>Orchidaceae</taxon>
        <taxon>Epidendroideae</taxon>
        <taxon>Malaxideae</taxon>
        <taxon>Dendrobiinae</taxon>
        <taxon>Dendrobium</taxon>
    </lineage>
</organism>
<keyword evidence="2" id="KW-1185">Reference proteome</keyword>
<dbReference type="Proteomes" id="UP000233837">
    <property type="component" value="Unassembled WGS sequence"/>
</dbReference>
<gene>
    <name evidence="1" type="ORF">MA16_Dca015211</name>
</gene>